<evidence type="ECO:0000313" key="3">
    <source>
        <dbReference type="Proteomes" id="UP000199076"/>
    </source>
</evidence>
<dbReference type="RefSeq" id="WP_092694108.1">
    <property type="nucleotide sequence ID" value="NZ_FNBK01000013.1"/>
</dbReference>
<keyword evidence="3" id="KW-1185">Reference proteome</keyword>
<dbReference type="AlphaFoldDB" id="A0A1G7QTK3"/>
<dbReference type="STRING" id="660518.SAMN05216218_11390"/>
<feature type="region of interest" description="Disordered" evidence="1">
    <location>
        <begin position="16"/>
        <end position="68"/>
    </location>
</feature>
<gene>
    <name evidence="2" type="ORF">SAMN05216218_11390</name>
</gene>
<sequence length="96" mass="10072">MLGPLRAVLGWIGLGRERSAGDAGTDGAASDDAGAADDTGSVWDFIPGRQYSGRHAESGGIARGEQERALRDIERKAEIIEGEGDHADPGVDREEP</sequence>
<dbReference type="OrthoDB" id="306439at2157"/>
<dbReference type="Proteomes" id="UP000199076">
    <property type="component" value="Unassembled WGS sequence"/>
</dbReference>
<name>A0A1G7QTK3_9EURY</name>
<dbReference type="EMBL" id="FNBK01000013">
    <property type="protein sequence ID" value="SDG01842.1"/>
    <property type="molecule type" value="Genomic_DNA"/>
</dbReference>
<proteinExistence type="predicted"/>
<evidence type="ECO:0000256" key="1">
    <source>
        <dbReference type="SAM" id="MobiDB-lite"/>
    </source>
</evidence>
<feature type="compositionally biased region" description="Low complexity" evidence="1">
    <location>
        <begin position="21"/>
        <end position="41"/>
    </location>
</feature>
<reference evidence="3" key="1">
    <citation type="submission" date="2016-10" db="EMBL/GenBank/DDBJ databases">
        <authorList>
            <person name="Varghese N."/>
            <person name="Submissions S."/>
        </authorList>
    </citation>
    <scope>NUCLEOTIDE SEQUENCE [LARGE SCALE GENOMIC DNA]</scope>
    <source>
        <strain evidence="3">IBRC-M 10760</strain>
    </source>
</reference>
<evidence type="ECO:0000313" key="2">
    <source>
        <dbReference type="EMBL" id="SDG01842.1"/>
    </source>
</evidence>
<protein>
    <submittedName>
        <fullName evidence="2">Uncharacterized protein</fullName>
    </submittedName>
</protein>
<accession>A0A1G7QTK3</accession>
<organism evidence="2 3">
    <name type="scientific">Halorientalis regularis</name>
    <dbReference type="NCBI Taxonomy" id="660518"/>
    <lineage>
        <taxon>Archaea</taxon>
        <taxon>Methanobacteriati</taxon>
        <taxon>Methanobacteriota</taxon>
        <taxon>Stenosarchaea group</taxon>
        <taxon>Halobacteria</taxon>
        <taxon>Halobacteriales</taxon>
        <taxon>Haloarculaceae</taxon>
        <taxon>Halorientalis</taxon>
    </lineage>
</organism>
<feature type="region of interest" description="Disordered" evidence="1">
    <location>
        <begin position="77"/>
        <end position="96"/>
    </location>
</feature>